<evidence type="ECO:0000259" key="5">
    <source>
        <dbReference type="Pfam" id="PF01258"/>
    </source>
</evidence>
<dbReference type="GO" id="GO:0008270">
    <property type="term" value="F:zinc ion binding"/>
    <property type="evidence" value="ECO:0007669"/>
    <property type="project" value="UniProtKB-KW"/>
</dbReference>
<feature type="zinc finger region" description="dksA C4-type" evidence="4">
    <location>
        <begin position="109"/>
        <end position="133"/>
    </location>
</feature>
<proteinExistence type="predicted"/>
<keyword evidence="2" id="KW-0863">Zinc-finger</keyword>
<keyword evidence="3" id="KW-0862">Zinc</keyword>
<evidence type="ECO:0000256" key="1">
    <source>
        <dbReference type="ARBA" id="ARBA00022723"/>
    </source>
</evidence>
<gene>
    <name evidence="6" type="ORF">C8P68_10436</name>
</gene>
<evidence type="ECO:0000256" key="4">
    <source>
        <dbReference type="PROSITE-ProRule" id="PRU00510"/>
    </source>
</evidence>
<keyword evidence="1" id="KW-0479">Metal-binding</keyword>
<reference evidence="6 7" key="1">
    <citation type="submission" date="2018-04" db="EMBL/GenBank/DDBJ databases">
        <title>Genomic Encyclopedia of Archaeal and Bacterial Type Strains, Phase II (KMG-II): from individual species to whole genera.</title>
        <authorList>
            <person name="Goeker M."/>
        </authorList>
    </citation>
    <scope>NUCLEOTIDE SEQUENCE [LARGE SCALE GENOMIC DNA]</scope>
    <source>
        <strain evidence="6 7">DSM 26809</strain>
    </source>
</reference>
<dbReference type="PANTHER" id="PTHR33823:SF2">
    <property type="entry name" value="RNA POLYMERASE-BINDING TRANSCRIPTION FACTOR DKSA"/>
    <property type="match status" value="1"/>
</dbReference>
<dbReference type="Pfam" id="PF01258">
    <property type="entry name" value="zf-dskA_traR"/>
    <property type="match status" value="1"/>
</dbReference>
<accession>A0A2T5J900</accession>
<protein>
    <submittedName>
        <fullName evidence="6">TraR/DksA family transcriptional regulator</fullName>
    </submittedName>
</protein>
<organism evidence="6 7">
    <name type="scientific">Mucilaginibacter yixingensis</name>
    <dbReference type="NCBI Taxonomy" id="1295612"/>
    <lineage>
        <taxon>Bacteria</taxon>
        <taxon>Pseudomonadati</taxon>
        <taxon>Bacteroidota</taxon>
        <taxon>Sphingobacteriia</taxon>
        <taxon>Sphingobacteriales</taxon>
        <taxon>Sphingobacteriaceae</taxon>
        <taxon>Mucilaginibacter</taxon>
    </lineage>
</organism>
<evidence type="ECO:0000313" key="6">
    <source>
        <dbReference type="EMBL" id="PTQ96552.1"/>
    </source>
</evidence>
<dbReference type="EMBL" id="QAOQ01000004">
    <property type="protein sequence ID" value="PTQ96552.1"/>
    <property type="molecule type" value="Genomic_DNA"/>
</dbReference>
<evidence type="ECO:0000256" key="2">
    <source>
        <dbReference type="ARBA" id="ARBA00022771"/>
    </source>
</evidence>
<dbReference type="PANTHER" id="PTHR33823">
    <property type="entry name" value="RNA POLYMERASE-BINDING TRANSCRIPTION FACTOR DKSA-RELATED"/>
    <property type="match status" value="1"/>
</dbReference>
<dbReference type="AlphaFoldDB" id="A0A2T5J900"/>
<comment type="caution">
    <text evidence="6">The sequence shown here is derived from an EMBL/GenBank/DDBJ whole genome shotgun (WGS) entry which is preliminary data.</text>
</comment>
<dbReference type="InterPro" id="IPR000962">
    <property type="entry name" value="Znf_DskA_TraR"/>
</dbReference>
<dbReference type="Gene3D" id="1.20.120.910">
    <property type="entry name" value="DksA, coiled-coil domain"/>
    <property type="match status" value="1"/>
</dbReference>
<dbReference type="PROSITE" id="PS51128">
    <property type="entry name" value="ZF_DKSA_2"/>
    <property type="match status" value="1"/>
</dbReference>
<dbReference type="InterPro" id="IPR037187">
    <property type="entry name" value="DnaK_N"/>
</dbReference>
<evidence type="ECO:0000313" key="7">
    <source>
        <dbReference type="Proteomes" id="UP000244168"/>
    </source>
</evidence>
<sequence length="138" mass="15354">MPSILRSGFMENLVPKAAPTRYSDTELGEFKQLILSKMDIAQQEYKDLMATLDGSLSNDDNSGAYATLEDGAATLEKETVYQMAARQKKFMEQLEAALVRIGNKTYGICRATGKLIRKERLMAVPHTTLSMEAKLSQN</sequence>
<dbReference type="SUPFAM" id="SSF109635">
    <property type="entry name" value="DnaK suppressor protein DksA, alpha-hairpin domain"/>
    <property type="match status" value="1"/>
</dbReference>
<evidence type="ECO:0000256" key="3">
    <source>
        <dbReference type="ARBA" id="ARBA00022833"/>
    </source>
</evidence>
<feature type="domain" description="Zinc finger DksA/TraR C4-type" evidence="5">
    <location>
        <begin position="105"/>
        <end position="132"/>
    </location>
</feature>
<keyword evidence="7" id="KW-1185">Reference proteome</keyword>
<name>A0A2T5J900_9SPHI</name>
<dbReference type="Proteomes" id="UP000244168">
    <property type="component" value="Unassembled WGS sequence"/>
</dbReference>